<evidence type="ECO:0000256" key="5">
    <source>
        <dbReference type="ARBA" id="ARBA00022692"/>
    </source>
</evidence>
<dbReference type="GO" id="GO:0015562">
    <property type="term" value="F:efflux transmembrane transporter activity"/>
    <property type="evidence" value="ECO:0007669"/>
    <property type="project" value="InterPro"/>
</dbReference>
<reference evidence="9 10" key="1">
    <citation type="submission" date="2019-07" db="EMBL/GenBank/DDBJ databases">
        <title>Genomic Encyclopedia of Archaeal and Bacterial Type Strains, Phase II (KMG-II): from individual species to whole genera.</title>
        <authorList>
            <person name="Goeker M."/>
        </authorList>
    </citation>
    <scope>NUCLEOTIDE SEQUENCE [LARGE SCALE GENOMIC DNA]</scope>
    <source>
        <strain evidence="9 10">ATCC BAA-1139</strain>
    </source>
</reference>
<evidence type="ECO:0000256" key="1">
    <source>
        <dbReference type="ARBA" id="ARBA00004442"/>
    </source>
</evidence>
<protein>
    <submittedName>
        <fullName evidence="9">Outer membrane protein TolC</fullName>
    </submittedName>
</protein>
<keyword evidence="3" id="KW-0813">Transport</keyword>
<evidence type="ECO:0000313" key="10">
    <source>
        <dbReference type="Proteomes" id="UP000319449"/>
    </source>
</evidence>
<organism evidence="9 10">
    <name type="scientific">Geobacter argillaceus</name>
    <dbReference type="NCBI Taxonomy" id="345631"/>
    <lineage>
        <taxon>Bacteria</taxon>
        <taxon>Pseudomonadati</taxon>
        <taxon>Thermodesulfobacteriota</taxon>
        <taxon>Desulfuromonadia</taxon>
        <taxon>Geobacterales</taxon>
        <taxon>Geobacteraceae</taxon>
        <taxon>Geobacter</taxon>
    </lineage>
</organism>
<dbReference type="EMBL" id="VLLN01000022">
    <property type="protein sequence ID" value="TWJ17338.1"/>
    <property type="molecule type" value="Genomic_DNA"/>
</dbReference>
<dbReference type="GO" id="GO:0009279">
    <property type="term" value="C:cell outer membrane"/>
    <property type="evidence" value="ECO:0007669"/>
    <property type="project" value="UniProtKB-SubCell"/>
</dbReference>
<evidence type="ECO:0000256" key="2">
    <source>
        <dbReference type="ARBA" id="ARBA00007613"/>
    </source>
</evidence>
<dbReference type="RefSeq" id="WP_145024418.1">
    <property type="nucleotide sequence ID" value="NZ_VLLN01000022.1"/>
</dbReference>
<dbReference type="GO" id="GO:1990281">
    <property type="term" value="C:efflux pump complex"/>
    <property type="evidence" value="ECO:0007669"/>
    <property type="project" value="TreeGrafter"/>
</dbReference>
<dbReference type="Pfam" id="PF02321">
    <property type="entry name" value="OEP"/>
    <property type="match status" value="2"/>
</dbReference>
<sequence length="511" mass="57128">MRNKFLSILLFFAMALPAEGRVVTVEECIRLASGQSSSLKAYDALSRVAGEDLKISRTGFLPSLTFKGSYSLFDKADRLIINGNTFAPGIPASDVTVSTGDRYAYSFGLILKQPLYTGGNLIHGYRRAEHHSRAAEFDTARQRRLLTLQVRQSFNEVLITESQVRAAEKGIRAREERLRVVRERLAEGYADREEVLRQEAELAMAQTRLIRAKSRGEIAMSRLRKLIQAGPGEELSVVGSPVKVTLGASLNELMTSGLEQREDLKVLQERVETADEGVGAARSGFLPQVYLEGGYYRQKETNVARPELWQATVQAEWSLFEWGRTAATVRRATAQRQQLSYSREELARNVRLEIEESWREVAEQQSLVLAQEKQVRAVEAALGKSVDRFGTGAARYDEALANEAGLWDAFDSYYQGVVSLGNALALLEANTATELGTWTVSSPLYQPDFDYYEKLMQKELDSRRPAPPAVDPLPTSQHGDNAEDVWSELETRLLMQNRRGEGFLVRSSHGP</sequence>
<dbReference type="PANTHER" id="PTHR30026:SF20">
    <property type="entry name" value="OUTER MEMBRANE PROTEIN TOLC"/>
    <property type="match status" value="1"/>
</dbReference>
<comment type="caution">
    <text evidence="9">The sequence shown here is derived from an EMBL/GenBank/DDBJ whole genome shotgun (WGS) entry which is preliminary data.</text>
</comment>
<dbReference type="PANTHER" id="PTHR30026">
    <property type="entry name" value="OUTER MEMBRANE PROTEIN TOLC"/>
    <property type="match status" value="1"/>
</dbReference>
<evidence type="ECO:0000256" key="6">
    <source>
        <dbReference type="ARBA" id="ARBA00023136"/>
    </source>
</evidence>
<dbReference type="InterPro" id="IPR051906">
    <property type="entry name" value="TolC-like"/>
</dbReference>
<keyword evidence="4" id="KW-1134">Transmembrane beta strand</keyword>
<keyword evidence="6" id="KW-0472">Membrane</keyword>
<dbReference type="GO" id="GO:0015288">
    <property type="term" value="F:porin activity"/>
    <property type="evidence" value="ECO:0007669"/>
    <property type="project" value="TreeGrafter"/>
</dbReference>
<evidence type="ECO:0000256" key="4">
    <source>
        <dbReference type="ARBA" id="ARBA00022452"/>
    </source>
</evidence>
<feature type="region of interest" description="Disordered" evidence="8">
    <location>
        <begin position="460"/>
        <end position="481"/>
    </location>
</feature>
<comment type="similarity">
    <text evidence="2">Belongs to the outer membrane factor (OMF) (TC 1.B.17) family.</text>
</comment>
<gene>
    <name evidence="9" type="ORF">JN12_03114</name>
</gene>
<dbReference type="OrthoDB" id="9783163at2"/>
<dbReference type="AlphaFoldDB" id="A0A562VHL1"/>
<dbReference type="Proteomes" id="UP000319449">
    <property type="component" value="Unassembled WGS sequence"/>
</dbReference>
<dbReference type="InterPro" id="IPR003423">
    <property type="entry name" value="OMP_efflux"/>
</dbReference>
<proteinExistence type="inferred from homology"/>
<evidence type="ECO:0000313" key="9">
    <source>
        <dbReference type="EMBL" id="TWJ17338.1"/>
    </source>
</evidence>
<evidence type="ECO:0000256" key="8">
    <source>
        <dbReference type="SAM" id="MobiDB-lite"/>
    </source>
</evidence>
<keyword evidence="7" id="KW-0998">Cell outer membrane</keyword>
<keyword evidence="10" id="KW-1185">Reference proteome</keyword>
<evidence type="ECO:0000256" key="3">
    <source>
        <dbReference type="ARBA" id="ARBA00022448"/>
    </source>
</evidence>
<name>A0A562VHL1_9BACT</name>
<keyword evidence="5" id="KW-0812">Transmembrane</keyword>
<evidence type="ECO:0000256" key="7">
    <source>
        <dbReference type="ARBA" id="ARBA00023237"/>
    </source>
</evidence>
<comment type="subcellular location">
    <subcellularLocation>
        <location evidence="1">Cell outer membrane</location>
    </subcellularLocation>
</comment>
<dbReference type="SUPFAM" id="SSF56954">
    <property type="entry name" value="Outer membrane efflux proteins (OEP)"/>
    <property type="match status" value="1"/>
</dbReference>
<accession>A0A562VHL1</accession>
<dbReference type="Gene3D" id="1.20.1600.10">
    <property type="entry name" value="Outer membrane efflux proteins (OEP)"/>
    <property type="match status" value="1"/>
</dbReference>